<feature type="transmembrane region" description="Helical" evidence="13">
    <location>
        <begin position="187"/>
        <end position="210"/>
    </location>
</feature>
<dbReference type="NCBIfam" id="TIGR00328">
    <property type="entry name" value="flhB"/>
    <property type="match status" value="1"/>
</dbReference>
<evidence type="ECO:0000256" key="10">
    <source>
        <dbReference type="ARBA" id="ARBA00023136"/>
    </source>
</evidence>
<dbReference type="SUPFAM" id="SSF160544">
    <property type="entry name" value="EscU C-terminal domain-like"/>
    <property type="match status" value="1"/>
</dbReference>
<comment type="function">
    <text evidence="12 13">Required for formation of the rod structure in the basal body of the flagellar apparatus. Together with FliI and FliH, may constitute the export apparatus of flagellin.</text>
</comment>
<keyword evidence="10 13" id="KW-0472">Membrane</keyword>
<dbReference type="FunFam" id="3.40.1690.10:FF:000001">
    <property type="entry name" value="Flagellar biosynthetic protein FlhB"/>
    <property type="match status" value="1"/>
</dbReference>
<evidence type="ECO:0000256" key="7">
    <source>
        <dbReference type="ARBA" id="ARBA00022795"/>
    </source>
</evidence>
<evidence type="ECO:0000256" key="8">
    <source>
        <dbReference type="ARBA" id="ARBA00022927"/>
    </source>
</evidence>
<dbReference type="EMBL" id="CP000538">
    <property type="protein sequence ID" value="EAQ73215.1"/>
    <property type="molecule type" value="Genomic_DNA"/>
</dbReference>
<dbReference type="GO" id="GO:0044780">
    <property type="term" value="P:bacterial-type flagellum assembly"/>
    <property type="evidence" value="ECO:0007669"/>
    <property type="project" value="InterPro"/>
</dbReference>
<dbReference type="InterPro" id="IPR029025">
    <property type="entry name" value="T3SS_substrate_exporter_C"/>
</dbReference>
<keyword evidence="9 13" id="KW-1133">Transmembrane helix</keyword>
<keyword evidence="5 13" id="KW-1003">Cell membrane</keyword>
<dbReference type="InterPro" id="IPR006135">
    <property type="entry name" value="T3SS_substrate_exporter"/>
</dbReference>
<keyword evidence="8 13" id="KW-0653">Protein transport</keyword>
<protein>
    <recommendedName>
        <fullName evidence="3 13">Flagellar biosynthetic protein FlhB</fullName>
    </recommendedName>
</protein>
<feature type="transmembrane region" description="Helical" evidence="13">
    <location>
        <begin position="147"/>
        <end position="167"/>
    </location>
</feature>
<keyword evidence="15" id="KW-0282">Flagellum</keyword>
<gene>
    <name evidence="13 15" type="primary">flhB</name>
    <name evidence="15" type="ordered locus">CJJ81176_0357</name>
</gene>
<dbReference type="HOGENOM" id="CLU_041013_1_2_7"/>
<evidence type="ECO:0000313" key="16">
    <source>
        <dbReference type="Proteomes" id="UP000000646"/>
    </source>
</evidence>
<dbReference type="GO" id="GO:0005886">
    <property type="term" value="C:plasma membrane"/>
    <property type="evidence" value="ECO:0007669"/>
    <property type="project" value="UniProtKB-SubCell"/>
</dbReference>
<dbReference type="KEGG" id="cjj:CJJ81176_0357"/>
<evidence type="ECO:0000256" key="5">
    <source>
        <dbReference type="ARBA" id="ARBA00022475"/>
    </source>
</evidence>
<comment type="similarity">
    <text evidence="2 13">Belongs to the type III secretion exporter family.</text>
</comment>
<dbReference type="AlphaFoldDB" id="A0A0H3PAJ9"/>
<accession>A0A0H3PAJ9</accession>
<keyword evidence="4 13" id="KW-0813">Transport</keyword>
<keyword evidence="6 13" id="KW-0812">Transmembrane</keyword>
<evidence type="ECO:0000256" key="13">
    <source>
        <dbReference type="RuleBase" id="RU364091"/>
    </source>
</evidence>
<evidence type="ECO:0000256" key="12">
    <source>
        <dbReference type="ARBA" id="ARBA00025078"/>
    </source>
</evidence>
<evidence type="ECO:0000313" key="15">
    <source>
        <dbReference type="EMBL" id="EAQ73215.1"/>
    </source>
</evidence>
<evidence type="ECO:0000256" key="2">
    <source>
        <dbReference type="ARBA" id="ARBA00010690"/>
    </source>
</evidence>
<proteinExistence type="inferred from homology"/>
<dbReference type="PANTHER" id="PTHR30531">
    <property type="entry name" value="FLAGELLAR BIOSYNTHETIC PROTEIN FLHB"/>
    <property type="match status" value="1"/>
</dbReference>
<feature type="transmembrane region" description="Helical" evidence="13">
    <location>
        <begin position="32"/>
        <end position="51"/>
    </location>
</feature>
<dbReference type="Pfam" id="PF01312">
    <property type="entry name" value="Bac_export_2"/>
    <property type="match status" value="1"/>
</dbReference>
<keyword evidence="11 13" id="KW-1006">Bacterial flagellum protein export</keyword>
<sequence length="368" mass="41792">MAGEDQEKTEEPTSKKIEDARKEGNVPKSQDAAAIVTLIIGVTITLFMMSFMGERIVNLYRYYQSFIGVEFDLRIIQAIMIKSIFEVLIILAPIVLSIMIAGVLGNIMQFGFIFTTKPIMPNLGKINPLKGLKNLFSLKKIVESIKIILKVGIVFTIAFIVLLKFMQELPRVELYTMVTQLAWLRDRAIVLAAIVIVAFLIIAVLDVFLVRFQYFKGLRMSKQEIKDEYKQMEGDPQVKGRIRRLQMEAARRRMVQDVAGADVVITNPTHYAVAIRYDTSKEQAPRVVAKGVDFLALRIKQVAYENNVVVYENPPLARELYKACDVNDLIPREMFKAVAEVLGFVYNTNNKSRLAGQVKKETKTFKVL</sequence>
<evidence type="ECO:0000256" key="11">
    <source>
        <dbReference type="ARBA" id="ARBA00023225"/>
    </source>
</evidence>
<dbReference type="InterPro" id="IPR006136">
    <property type="entry name" value="FlhB"/>
</dbReference>
<dbReference type="SMR" id="A0A0H3PAJ9"/>
<dbReference type="Proteomes" id="UP000000646">
    <property type="component" value="Chromosome"/>
</dbReference>
<name>A0A0H3PAJ9_CAMJJ</name>
<dbReference type="PRINTS" id="PR00950">
    <property type="entry name" value="TYPE3IMSPROT"/>
</dbReference>
<comment type="subcellular location">
    <subcellularLocation>
        <location evidence="1">Cell inner membrane</location>
        <topology evidence="1">Multi-pass membrane protein</topology>
    </subcellularLocation>
    <subcellularLocation>
        <location evidence="13">Cell membrane</location>
    </subcellularLocation>
</comment>
<reference evidence="16" key="1">
    <citation type="submission" date="2006-12" db="EMBL/GenBank/DDBJ databases">
        <authorList>
            <person name="Fouts D.E."/>
            <person name="Nelson K.E."/>
            <person name="Sebastian Y."/>
        </authorList>
    </citation>
    <scope>NUCLEOTIDE SEQUENCE [LARGE SCALE GENOMIC DNA]</scope>
    <source>
        <strain evidence="16">81-176</strain>
    </source>
</reference>
<dbReference type="Gene3D" id="6.10.250.2080">
    <property type="match status" value="1"/>
</dbReference>
<evidence type="ECO:0000256" key="14">
    <source>
        <dbReference type="SAM" id="MobiDB-lite"/>
    </source>
</evidence>
<dbReference type="PANTHER" id="PTHR30531:SF12">
    <property type="entry name" value="FLAGELLAR BIOSYNTHETIC PROTEIN FLHB"/>
    <property type="match status" value="1"/>
</dbReference>
<dbReference type="GO" id="GO:0009306">
    <property type="term" value="P:protein secretion"/>
    <property type="evidence" value="ECO:0007669"/>
    <property type="project" value="InterPro"/>
</dbReference>
<keyword evidence="15" id="KW-0969">Cilium</keyword>
<evidence type="ECO:0000256" key="1">
    <source>
        <dbReference type="ARBA" id="ARBA00004429"/>
    </source>
</evidence>
<evidence type="ECO:0000256" key="3">
    <source>
        <dbReference type="ARBA" id="ARBA00021622"/>
    </source>
</evidence>
<evidence type="ECO:0000256" key="9">
    <source>
        <dbReference type="ARBA" id="ARBA00022989"/>
    </source>
</evidence>
<evidence type="ECO:0000256" key="4">
    <source>
        <dbReference type="ARBA" id="ARBA00022448"/>
    </source>
</evidence>
<keyword evidence="7 13" id="KW-1005">Bacterial flagellum biogenesis</keyword>
<feature type="transmembrane region" description="Helical" evidence="13">
    <location>
        <begin position="87"/>
        <end position="115"/>
    </location>
</feature>
<keyword evidence="15" id="KW-0966">Cell projection</keyword>
<feature type="region of interest" description="Disordered" evidence="14">
    <location>
        <begin position="1"/>
        <end position="24"/>
    </location>
</feature>
<evidence type="ECO:0000256" key="6">
    <source>
        <dbReference type="ARBA" id="ARBA00022692"/>
    </source>
</evidence>
<dbReference type="Gene3D" id="3.40.1690.10">
    <property type="entry name" value="secretion proteins EscU"/>
    <property type="match status" value="1"/>
</dbReference>
<organism evidence="15 16">
    <name type="scientific">Campylobacter jejuni subsp. jejuni serotype O:23/36 (strain 81-176)</name>
    <dbReference type="NCBI Taxonomy" id="354242"/>
    <lineage>
        <taxon>Bacteria</taxon>
        <taxon>Pseudomonadati</taxon>
        <taxon>Campylobacterota</taxon>
        <taxon>Epsilonproteobacteria</taxon>
        <taxon>Campylobacterales</taxon>
        <taxon>Campylobacteraceae</taxon>
        <taxon>Campylobacter</taxon>
    </lineage>
</organism>
<dbReference type="eggNOG" id="COG1377">
    <property type="taxonomic scope" value="Bacteria"/>
</dbReference>
<dbReference type="RefSeq" id="WP_011812703.1">
    <property type="nucleotide sequence ID" value="NC_008787.1"/>
</dbReference>